<keyword evidence="4" id="KW-0143">Chaperone</keyword>
<dbReference type="Gene3D" id="1.20.120.790">
    <property type="entry name" value="Heat shock protein 90, C-terminal domain"/>
    <property type="match status" value="1"/>
</dbReference>
<dbReference type="Gene3D" id="3.30.565.10">
    <property type="entry name" value="Histidine kinase-like ATPase, C-terminal domain"/>
    <property type="match status" value="1"/>
</dbReference>
<dbReference type="InterPro" id="IPR020568">
    <property type="entry name" value="Ribosomal_Su5_D2-typ_SF"/>
</dbReference>
<protein>
    <submittedName>
        <fullName evidence="7">Molecular chaperone HtpG</fullName>
    </submittedName>
</protein>
<sequence length="636" mass="72163">MTSRKGTISVNTNDIFPIIKKWLYSEHDIFLRELVANATDAITKRATLARTQNQEIPTGKITVSVDKAAKTISIEDNGLGMTEAEVEKYIAQLAFSGAEEFVQKMKSEGNTPGNDIIGKFGLGFYSAFMVSNRVEVESLSMNAGSTPTKWVCEGETDYTFEASTKSDVGTKITLHINAESEEFLNAWKVSSTLKKFCDFMPYEIFVKDAEAKEESAHPGVINETQPIWKKDPSTLKDEDYKEFYRKQFPMDGEPLFWIHLKVDHPFTLDGVLFFPKLNPNKPFNESNIKLYNKQVFVSNNVKDIVPEFLSLLKGSIDSSDIPLNVSRSSLQGDPNIKKISNYVIKKVAESLKKLFNNDRARYETIWEDIQLFLKYGAISDNKFDEMMRDFVIFKNSDNKYVTLKEYTASIPEAYKTKMEGKVLYFEKGKSDYALRRELLSQGLQALETESYIDPHFTQHVEFTKLGDATYKFVSVDSEIASLLEQDATTDSDIKVKDLFTDILIGKTENKTEEEEDLDSLNHGGLKDIEIVKIKNSKAPAYFKVDEQMKRMNQMAKNMGNDSMFPVKKTLVINPGSPLIQNALKLHEKGNDALVKKIAHHVEDLAHISSEGLKHEDREAFVARTQELMQELTNLAL</sequence>
<dbReference type="AlphaFoldDB" id="A0A2K9NTC6"/>
<gene>
    <name evidence="7" type="ORF">C0V70_11680</name>
</gene>
<dbReference type="InterPro" id="IPR003594">
    <property type="entry name" value="HATPase_dom"/>
</dbReference>
<accession>A0A2K9NTC6</accession>
<name>A0A2K9NTC6_BACTC</name>
<dbReference type="InterPro" id="IPR001404">
    <property type="entry name" value="Hsp90_fam"/>
</dbReference>
<dbReference type="InterPro" id="IPR037196">
    <property type="entry name" value="HSP90_C"/>
</dbReference>
<feature type="domain" description="Histidine kinase/HSP90-like ATPase" evidence="6">
    <location>
        <begin position="26"/>
        <end position="180"/>
    </location>
</feature>
<evidence type="ECO:0000256" key="1">
    <source>
        <dbReference type="ARBA" id="ARBA00008239"/>
    </source>
</evidence>
<feature type="binding site" evidence="5">
    <location>
        <position position="327"/>
    </location>
    <ligand>
        <name>ATP</name>
        <dbReference type="ChEBI" id="CHEBI:30616"/>
    </ligand>
</feature>
<dbReference type="Gene3D" id="3.40.50.11260">
    <property type="match status" value="1"/>
</dbReference>
<keyword evidence="3 5" id="KW-0067">ATP-binding</keyword>
<dbReference type="GO" id="GO:0140662">
    <property type="term" value="F:ATP-dependent protein folding chaperone"/>
    <property type="evidence" value="ECO:0007669"/>
    <property type="project" value="InterPro"/>
</dbReference>
<dbReference type="Gene3D" id="3.30.230.80">
    <property type="match status" value="1"/>
</dbReference>
<dbReference type="RefSeq" id="WP_102244039.1">
    <property type="nucleotide sequence ID" value="NZ_CP025704.1"/>
</dbReference>
<dbReference type="Proteomes" id="UP000235584">
    <property type="component" value="Chromosome"/>
</dbReference>
<dbReference type="GO" id="GO:0051082">
    <property type="term" value="F:unfolded protein binding"/>
    <property type="evidence" value="ECO:0007669"/>
    <property type="project" value="InterPro"/>
</dbReference>
<dbReference type="CDD" id="cd16927">
    <property type="entry name" value="HATPase_Hsp90-like"/>
    <property type="match status" value="1"/>
</dbReference>
<evidence type="ECO:0000313" key="7">
    <source>
        <dbReference type="EMBL" id="AUN98748.1"/>
    </source>
</evidence>
<dbReference type="EMBL" id="CP025704">
    <property type="protein sequence ID" value="AUN98748.1"/>
    <property type="molecule type" value="Genomic_DNA"/>
</dbReference>
<dbReference type="KEGG" id="bsto:C0V70_11680"/>
<feature type="binding site" evidence="5">
    <location>
        <position position="33"/>
    </location>
    <ligand>
        <name>ATP</name>
        <dbReference type="ChEBI" id="CHEBI:30616"/>
    </ligand>
</feature>
<dbReference type="PANTHER" id="PTHR11528">
    <property type="entry name" value="HEAT SHOCK PROTEIN 90 FAMILY MEMBER"/>
    <property type="match status" value="1"/>
</dbReference>
<proteinExistence type="inferred from homology"/>
<organism evidence="7 8">
    <name type="scientific">Bacteriovorax stolpii</name>
    <name type="common">Bdellovibrio stolpii</name>
    <dbReference type="NCBI Taxonomy" id="960"/>
    <lineage>
        <taxon>Bacteria</taxon>
        <taxon>Pseudomonadati</taxon>
        <taxon>Bdellovibrionota</taxon>
        <taxon>Bacteriovoracia</taxon>
        <taxon>Bacteriovoracales</taxon>
        <taxon>Bacteriovoracaceae</taxon>
        <taxon>Bacteriovorax</taxon>
    </lineage>
</organism>
<dbReference type="Pfam" id="PF13589">
    <property type="entry name" value="HATPase_c_3"/>
    <property type="match status" value="1"/>
</dbReference>
<evidence type="ECO:0000256" key="2">
    <source>
        <dbReference type="ARBA" id="ARBA00022741"/>
    </source>
</evidence>
<feature type="binding site" evidence="5">
    <location>
        <begin position="96"/>
        <end position="97"/>
    </location>
    <ligand>
        <name>ATP</name>
        <dbReference type="ChEBI" id="CHEBI:30616"/>
    </ligand>
</feature>
<evidence type="ECO:0000313" key="8">
    <source>
        <dbReference type="Proteomes" id="UP000235584"/>
    </source>
</evidence>
<dbReference type="PRINTS" id="PR00775">
    <property type="entry name" value="HEATSHOCK90"/>
</dbReference>
<evidence type="ECO:0000256" key="5">
    <source>
        <dbReference type="PIRSR" id="PIRSR002583-1"/>
    </source>
</evidence>
<dbReference type="PIRSF" id="PIRSF002583">
    <property type="entry name" value="Hsp90"/>
    <property type="match status" value="1"/>
</dbReference>
<evidence type="ECO:0000256" key="4">
    <source>
        <dbReference type="ARBA" id="ARBA00023186"/>
    </source>
</evidence>
<feature type="binding site" evidence="5">
    <location>
        <position position="37"/>
    </location>
    <ligand>
        <name>ATP</name>
        <dbReference type="ChEBI" id="CHEBI:30616"/>
    </ligand>
</feature>
<feature type="binding site" evidence="5">
    <location>
        <position position="76"/>
    </location>
    <ligand>
        <name>ATP</name>
        <dbReference type="ChEBI" id="CHEBI:30616"/>
    </ligand>
</feature>
<reference evidence="7 8" key="1">
    <citation type="submission" date="2018-01" db="EMBL/GenBank/DDBJ databases">
        <title>Complete genome sequence of Bacteriovorax stolpii DSM12778.</title>
        <authorList>
            <person name="Tang B."/>
            <person name="Chang J."/>
        </authorList>
    </citation>
    <scope>NUCLEOTIDE SEQUENCE [LARGE SCALE GENOMIC DNA]</scope>
    <source>
        <strain evidence="7 8">DSM 12778</strain>
    </source>
</reference>
<dbReference type="InterPro" id="IPR020575">
    <property type="entry name" value="Hsp90_N"/>
</dbReference>
<dbReference type="Pfam" id="PF00183">
    <property type="entry name" value="HSP90"/>
    <property type="match status" value="1"/>
</dbReference>
<evidence type="ECO:0000256" key="3">
    <source>
        <dbReference type="ARBA" id="ARBA00022840"/>
    </source>
</evidence>
<dbReference type="NCBIfam" id="NF003555">
    <property type="entry name" value="PRK05218.1"/>
    <property type="match status" value="1"/>
</dbReference>
<dbReference type="InterPro" id="IPR036890">
    <property type="entry name" value="HATPase_C_sf"/>
</dbReference>
<keyword evidence="2 5" id="KW-0547">Nucleotide-binding</keyword>
<dbReference type="GO" id="GO:0005524">
    <property type="term" value="F:ATP binding"/>
    <property type="evidence" value="ECO:0007669"/>
    <property type="project" value="UniProtKB-KW"/>
</dbReference>
<dbReference type="SUPFAM" id="SSF54211">
    <property type="entry name" value="Ribosomal protein S5 domain 2-like"/>
    <property type="match status" value="1"/>
</dbReference>
<feature type="binding site" evidence="5">
    <location>
        <position position="81"/>
    </location>
    <ligand>
        <name>ATP</name>
        <dbReference type="ChEBI" id="CHEBI:30616"/>
    </ligand>
</feature>
<keyword evidence="8" id="KW-1185">Reference proteome</keyword>
<dbReference type="SUPFAM" id="SSF110942">
    <property type="entry name" value="HSP90 C-terminal domain"/>
    <property type="match status" value="1"/>
</dbReference>
<feature type="binding site" evidence="5">
    <location>
        <position position="170"/>
    </location>
    <ligand>
        <name>ATP</name>
        <dbReference type="ChEBI" id="CHEBI:30616"/>
    </ligand>
</feature>
<dbReference type="SMART" id="SM00387">
    <property type="entry name" value="HATPase_c"/>
    <property type="match status" value="1"/>
</dbReference>
<dbReference type="GO" id="GO:0016887">
    <property type="term" value="F:ATP hydrolysis activity"/>
    <property type="evidence" value="ECO:0007669"/>
    <property type="project" value="InterPro"/>
</dbReference>
<comment type="similarity">
    <text evidence="1">Belongs to the heat shock protein 90 family.</text>
</comment>
<dbReference type="SUPFAM" id="SSF55874">
    <property type="entry name" value="ATPase domain of HSP90 chaperone/DNA topoisomerase II/histidine kinase"/>
    <property type="match status" value="1"/>
</dbReference>
<evidence type="ECO:0000259" key="6">
    <source>
        <dbReference type="SMART" id="SM00387"/>
    </source>
</evidence>